<name>A0A9P6DVE2_9AGAM</name>
<sequence length="104" mass="11416">MHGYLSQCRMPLTWLNALEFLGNPIAKHASGILADLDGSGEPLHTAIPKFESEHTPYGSVFDPVFSSTGNGGKEHMVKAVEVPMERRVFIPPPRNGPQLTPYET</sequence>
<evidence type="ECO:0000313" key="2">
    <source>
        <dbReference type="Proteomes" id="UP000886523"/>
    </source>
</evidence>
<dbReference type="AlphaFoldDB" id="A0A9P6DVE2"/>
<reference evidence="1" key="1">
    <citation type="journal article" date="2020" name="Nat. Commun.">
        <title>Large-scale genome sequencing of mycorrhizal fungi provides insights into the early evolution of symbiotic traits.</title>
        <authorList>
            <person name="Miyauchi S."/>
            <person name="Kiss E."/>
            <person name="Kuo A."/>
            <person name="Drula E."/>
            <person name="Kohler A."/>
            <person name="Sanchez-Garcia M."/>
            <person name="Morin E."/>
            <person name="Andreopoulos B."/>
            <person name="Barry K.W."/>
            <person name="Bonito G."/>
            <person name="Buee M."/>
            <person name="Carver A."/>
            <person name="Chen C."/>
            <person name="Cichocki N."/>
            <person name="Clum A."/>
            <person name="Culley D."/>
            <person name="Crous P.W."/>
            <person name="Fauchery L."/>
            <person name="Girlanda M."/>
            <person name="Hayes R.D."/>
            <person name="Keri Z."/>
            <person name="LaButti K."/>
            <person name="Lipzen A."/>
            <person name="Lombard V."/>
            <person name="Magnuson J."/>
            <person name="Maillard F."/>
            <person name="Murat C."/>
            <person name="Nolan M."/>
            <person name="Ohm R.A."/>
            <person name="Pangilinan J."/>
            <person name="Pereira M.F."/>
            <person name="Perotto S."/>
            <person name="Peter M."/>
            <person name="Pfister S."/>
            <person name="Riley R."/>
            <person name="Sitrit Y."/>
            <person name="Stielow J.B."/>
            <person name="Szollosi G."/>
            <person name="Zifcakova L."/>
            <person name="Stursova M."/>
            <person name="Spatafora J.W."/>
            <person name="Tedersoo L."/>
            <person name="Vaario L.M."/>
            <person name="Yamada A."/>
            <person name="Yan M."/>
            <person name="Wang P."/>
            <person name="Xu J."/>
            <person name="Bruns T."/>
            <person name="Baldrian P."/>
            <person name="Vilgalys R."/>
            <person name="Dunand C."/>
            <person name="Henrissat B."/>
            <person name="Grigoriev I.V."/>
            <person name="Hibbett D."/>
            <person name="Nagy L.G."/>
            <person name="Martin F.M."/>
        </authorList>
    </citation>
    <scope>NUCLEOTIDE SEQUENCE</scope>
    <source>
        <strain evidence="1">UP504</strain>
    </source>
</reference>
<proteinExistence type="predicted"/>
<accession>A0A9P6DVE2</accession>
<gene>
    <name evidence="1" type="ORF">BS47DRAFT_1046095</name>
</gene>
<dbReference type="Proteomes" id="UP000886523">
    <property type="component" value="Unassembled WGS sequence"/>
</dbReference>
<keyword evidence="2" id="KW-1185">Reference proteome</keyword>
<protein>
    <submittedName>
        <fullName evidence="1">Uncharacterized protein</fullName>
    </submittedName>
</protein>
<dbReference type="EMBL" id="MU128984">
    <property type="protein sequence ID" value="KAF9512589.1"/>
    <property type="molecule type" value="Genomic_DNA"/>
</dbReference>
<comment type="caution">
    <text evidence="1">The sequence shown here is derived from an EMBL/GenBank/DDBJ whole genome shotgun (WGS) entry which is preliminary data.</text>
</comment>
<organism evidence="1 2">
    <name type="scientific">Hydnum rufescens UP504</name>
    <dbReference type="NCBI Taxonomy" id="1448309"/>
    <lineage>
        <taxon>Eukaryota</taxon>
        <taxon>Fungi</taxon>
        <taxon>Dikarya</taxon>
        <taxon>Basidiomycota</taxon>
        <taxon>Agaricomycotina</taxon>
        <taxon>Agaricomycetes</taxon>
        <taxon>Cantharellales</taxon>
        <taxon>Hydnaceae</taxon>
        <taxon>Hydnum</taxon>
    </lineage>
</organism>
<evidence type="ECO:0000313" key="1">
    <source>
        <dbReference type="EMBL" id="KAF9512589.1"/>
    </source>
</evidence>